<proteinExistence type="inferred from homology"/>
<dbReference type="InterPro" id="IPR002052">
    <property type="entry name" value="DNA_methylase_N6_adenine_CS"/>
</dbReference>
<evidence type="ECO:0000313" key="9">
    <source>
        <dbReference type="EMBL" id="RIY39238.1"/>
    </source>
</evidence>
<organism evidence="9 10">
    <name type="scientific">Psittacicella hinzii</name>
    <dbReference type="NCBI Taxonomy" id="2028575"/>
    <lineage>
        <taxon>Bacteria</taxon>
        <taxon>Pseudomonadati</taxon>
        <taxon>Pseudomonadota</taxon>
        <taxon>Gammaproteobacteria</taxon>
        <taxon>Pasteurellales</taxon>
        <taxon>Psittacicellaceae</taxon>
        <taxon>Psittacicella</taxon>
    </lineage>
</organism>
<keyword evidence="5" id="KW-0949">S-adenosyl-L-methionine</keyword>
<keyword evidence="3" id="KW-0489">Methyltransferase</keyword>
<evidence type="ECO:0000256" key="5">
    <source>
        <dbReference type="ARBA" id="ARBA00022691"/>
    </source>
</evidence>
<feature type="domain" description="DNA methylase N-4/N-6" evidence="7">
    <location>
        <begin position="199"/>
        <end position="480"/>
    </location>
</feature>
<dbReference type="Gene3D" id="3.40.50.150">
    <property type="entry name" value="Vaccinia Virus protein VP39"/>
    <property type="match status" value="1"/>
</dbReference>
<keyword evidence="4" id="KW-0808">Transferase</keyword>
<evidence type="ECO:0000256" key="6">
    <source>
        <dbReference type="ARBA" id="ARBA00047942"/>
    </source>
</evidence>
<comment type="similarity">
    <text evidence="1">Belongs to the N(4)/N(6)-methyltransferase family.</text>
</comment>
<dbReference type="PRINTS" id="PR00506">
    <property type="entry name" value="D21N6MTFRASE"/>
</dbReference>
<evidence type="ECO:0000259" key="7">
    <source>
        <dbReference type="Pfam" id="PF01555"/>
    </source>
</evidence>
<dbReference type="GO" id="GO:0009007">
    <property type="term" value="F:site-specific DNA-methyltransferase (adenine-specific) activity"/>
    <property type="evidence" value="ECO:0007669"/>
    <property type="project" value="UniProtKB-EC"/>
</dbReference>
<gene>
    <name evidence="9" type="ORF">CKF58_02590</name>
</gene>
<comment type="caution">
    <text evidence="9">The sequence shown here is derived from an EMBL/GenBank/DDBJ whole genome shotgun (WGS) entry which is preliminary data.</text>
</comment>
<dbReference type="InterPro" id="IPR002941">
    <property type="entry name" value="DNA_methylase_N4/N6"/>
</dbReference>
<dbReference type="Pfam" id="PF01555">
    <property type="entry name" value="N6_N4_Mtase"/>
    <property type="match status" value="1"/>
</dbReference>
<keyword evidence="10" id="KW-1185">Reference proteome</keyword>
<reference evidence="9 10" key="1">
    <citation type="submission" date="2017-08" db="EMBL/GenBank/DDBJ databases">
        <title>Reclassification of Bisgaard taxon 37 and 44.</title>
        <authorList>
            <person name="Christensen H."/>
        </authorList>
    </citation>
    <scope>NUCLEOTIDE SEQUENCE [LARGE SCALE GENOMIC DNA]</scope>
    <source>
        <strain evidence="9 10">111</strain>
    </source>
</reference>
<sequence length="611" mass="70072">MSLFNHLISLLLSLPKYQSKENSNELVKARIFEDTQNLDAELLTALVNDSDLQPIFFQKVNDLLVFNQQKFINILNNKEFLPSSFTQFKNRIGLTSNNQLTFVSNTQDVVLTWPFKDCVLEGGQSTDEQNRKEVFFNETLAYEEITKLLKPKVLSNAKRYSGSGIEENITTFRDNDNLVIKGNNLIVLSTLMQRFENKVKCIYIDPPYNTGKDSFNYNDSFNHSSWLTFMKNRLELSKKLLRDDGLIFVQCDDNEQAYLKVLMDEIFGRKNFISTLIHQRASGGGKAKHVVKGHDYVMIFAKDTSQNISLTSQGEVRGKIVSINGKDHVRNDDVVRKVFGSYDKSLDRRCFYEELSEYKSEKQIADIEAKIEKGEYVLEKHKNGKTVIVTYSPIDNLKKKLYSIIKAFSSDASDHLENLGIKFSNPKPEQLLDFILNTCTTKGDIVLDFFGGSGTTAAVAHKRNLQYIVVEQMDYISETIVPRLQMVINGENDKLGVSQIANWQGGGSFVYCELKDNASELIERINNVRSDNILELAAQIFTDYRTKAQIQANQLQDEIDNFESLPFDQQQEFLFALIDKNKLYVNYEDIDDVEFKINDTDKKFSRSFYGE</sequence>
<dbReference type="PIRSF" id="PIRSF015855">
    <property type="entry name" value="TypeIII_Mtase_mKpnI"/>
    <property type="match status" value="1"/>
</dbReference>
<dbReference type="GO" id="GO:0008170">
    <property type="term" value="F:N-methyltransferase activity"/>
    <property type="evidence" value="ECO:0007669"/>
    <property type="project" value="InterPro"/>
</dbReference>
<name>A0A3A1YPU3_9GAMM</name>
<protein>
    <recommendedName>
        <fullName evidence="2">site-specific DNA-methyltransferase (adenine-specific)</fullName>
        <ecNumber evidence="2">2.1.1.72</ecNumber>
    </recommendedName>
</protein>
<dbReference type="AlphaFoldDB" id="A0A3A1YPU3"/>
<dbReference type="InterPro" id="IPR029063">
    <property type="entry name" value="SAM-dependent_MTases_sf"/>
</dbReference>
<dbReference type="Pfam" id="PF12564">
    <property type="entry name" value="TypeIII_RM_meth"/>
    <property type="match status" value="1"/>
</dbReference>
<feature type="domain" description="Type III restriction/modification enzyme methylation subunit" evidence="8">
    <location>
        <begin position="39"/>
        <end position="94"/>
    </location>
</feature>
<dbReference type="SUPFAM" id="SSF53335">
    <property type="entry name" value="S-adenosyl-L-methionine-dependent methyltransferases"/>
    <property type="match status" value="1"/>
</dbReference>
<evidence type="ECO:0000256" key="1">
    <source>
        <dbReference type="ARBA" id="ARBA00006594"/>
    </source>
</evidence>
<accession>A0A3A1YPU3</accession>
<comment type="catalytic activity">
    <reaction evidence="6">
        <text>a 2'-deoxyadenosine in DNA + S-adenosyl-L-methionine = an N(6)-methyl-2'-deoxyadenosine in DNA + S-adenosyl-L-homocysteine + H(+)</text>
        <dbReference type="Rhea" id="RHEA:15197"/>
        <dbReference type="Rhea" id="RHEA-COMP:12418"/>
        <dbReference type="Rhea" id="RHEA-COMP:12419"/>
        <dbReference type="ChEBI" id="CHEBI:15378"/>
        <dbReference type="ChEBI" id="CHEBI:57856"/>
        <dbReference type="ChEBI" id="CHEBI:59789"/>
        <dbReference type="ChEBI" id="CHEBI:90615"/>
        <dbReference type="ChEBI" id="CHEBI:90616"/>
        <dbReference type="EC" id="2.1.1.72"/>
    </reaction>
</comment>
<dbReference type="Proteomes" id="UP000265916">
    <property type="component" value="Unassembled WGS sequence"/>
</dbReference>
<dbReference type="EMBL" id="NRJG01000038">
    <property type="protein sequence ID" value="RIY39238.1"/>
    <property type="molecule type" value="Genomic_DNA"/>
</dbReference>
<evidence type="ECO:0000256" key="4">
    <source>
        <dbReference type="ARBA" id="ARBA00022679"/>
    </source>
</evidence>
<dbReference type="PROSITE" id="PS00092">
    <property type="entry name" value="N6_MTASE"/>
    <property type="match status" value="1"/>
</dbReference>
<dbReference type="GO" id="GO:0032259">
    <property type="term" value="P:methylation"/>
    <property type="evidence" value="ECO:0007669"/>
    <property type="project" value="UniProtKB-KW"/>
</dbReference>
<evidence type="ECO:0000256" key="2">
    <source>
        <dbReference type="ARBA" id="ARBA00011900"/>
    </source>
</evidence>
<dbReference type="GO" id="GO:0003677">
    <property type="term" value="F:DNA binding"/>
    <property type="evidence" value="ECO:0007669"/>
    <property type="project" value="InterPro"/>
</dbReference>
<evidence type="ECO:0000256" key="3">
    <source>
        <dbReference type="ARBA" id="ARBA00022603"/>
    </source>
</evidence>
<dbReference type="InterPro" id="IPR022221">
    <property type="entry name" value="TypeIII_RM_meth"/>
</dbReference>
<evidence type="ECO:0000259" key="8">
    <source>
        <dbReference type="Pfam" id="PF12564"/>
    </source>
</evidence>
<evidence type="ECO:0000313" key="10">
    <source>
        <dbReference type="Proteomes" id="UP000265916"/>
    </source>
</evidence>
<dbReference type="EC" id="2.1.1.72" evidence="2"/>
<dbReference type="InterPro" id="IPR002295">
    <property type="entry name" value="N4/N6-MTase_EcoPI_Mod-like"/>
</dbReference>